<feature type="transmembrane region" description="Helical" evidence="2">
    <location>
        <begin position="207"/>
        <end position="224"/>
    </location>
</feature>
<dbReference type="Gene3D" id="3.30.70.270">
    <property type="match status" value="1"/>
</dbReference>
<sequence length="539" mass="57577">MASQPWFGLPGDSRLLRLSGALLGVFIVWLIVTTIHPVGPMIFLWVPIPAGGVVLTAVYWRTSCDPRLPGPTRRFWRHLTAVAVLVTAGTSSQVAEVLDNPGGGGLQTNPVMVAFNGAAVLLIVYALARLPLDRQTPGQVVRILLDAGTVMLAAGVFMWYFQTRPMLGREDTTTVVGSLALTAVALVGVFAVVKVMLSGYSFIDTKGLRLLIIAMAVGTVAPPAQTALQAYGARAFPMQIGLPAMFFFAAWAGEQQRVAAAGGASRRGSPSRRRRYYSLLPYAGVAAVDGLLIHVSWVAKANDPVVVGAAVLLTALVVLRQITAFRDNGRLLDQLNHNATHDALTQLPNRARFNTELHRAVGGDPGRSVAVALIDLDDFKKVNDTLGHEIGDLLLVAVAQRLKDCVGEQGMVARLGGDEFVVVLDGADPQAGDLVADRIVEALRLPVVADGYELPIRASIGIADGHTRDEPSVLLRHADIAMYAAKNLPGTAYLHYHRDMTGIRSNDPAHFGSGPLPTPGETPEHRQRLDQAADTALVL</sequence>
<dbReference type="PROSITE" id="PS50887">
    <property type="entry name" value="GGDEF"/>
    <property type="match status" value="1"/>
</dbReference>
<name>A0A919N5Y8_9ACTN</name>
<gene>
    <name evidence="4" type="ORF">Asi03nite_25820</name>
</gene>
<feature type="transmembrane region" description="Helical" evidence="2">
    <location>
        <begin position="74"/>
        <end position="91"/>
    </location>
</feature>
<proteinExistence type="predicted"/>
<dbReference type="EMBL" id="BOMW01000023">
    <property type="protein sequence ID" value="GIF05044.1"/>
    <property type="molecule type" value="Genomic_DNA"/>
</dbReference>
<dbReference type="InterPro" id="IPR052155">
    <property type="entry name" value="Biofilm_reg_signaling"/>
</dbReference>
<dbReference type="CDD" id="cd01949">
    <property type="entry name" value="GGDEF"/>
    <property type="match status" value="1"/>
</dbReference>
<organism evidence="4 5">
    <name type="scientific">Actinoplanes siamensis</name>
    <dbReference type="NCBI Taxonomy" id="1223317"/>
    <lineage>
        <taxon>Bacteria</taxon>
        <taxon>Bacillati</taxon>
        <taxon>Actinomycetota</taxon>
        <taxon>Actinomycetes</taxon>
        <taxon>Micromonosporales</taxon>
        <taxon>Micromonosporaceae</taxon>
        <taxon>Actinoplanes</taxon>
    </lineage>
</organism>
<dbReference type="NCBIfam" id="TIGR00254">
    <property type="entry name" value="GGDEF"/>
    <property type="match status" value="1"/>
</dbReference>
<evidence type="ECO:0000256" key="2">
    <source>
        <dbReference type="SAM" id="Phobius"/>
    </source>
</evidence>
<evidence type="ECO:0000256" key="1">
    <source>
        <dbReference type="SAM" id="MobiDB-lite"/>
    </source>
</evidence>
<dbReference type="PANTHER" id="PTHR44757">
    <property type="entry name" value="DIGUANYLATE CYCLASE DGCP"/>
    <property type="match status" value="1"/>
</dbReference>
<dbReference type="InterPro" id="IPR000160">
    <property type="entry name" value="GGDEF_dom"/>
</dbReference>
<dbReference type="SUPFAM" id="SSF55073">
    <property type="entry name" value="Nucleotide cyclase"/>
    <property type="match status" value="1"/>
</dbReference>
<dbReference type="InterPro" id="IPR043128">
    <property type="entry name" value="Rev_trsase/Diguanyl_cyclase"/>
</dbReference>
<dbReference type="InterPro" id="IPR029787">
    <property type="entry name" value="Nucleotide_cyclase"/>
</dbReference>
<dbReference type="Pfam" id="PF00990">
    <property type="entry name" value="GGDEF"/>
    <property type="match status" value="1"/>
</dbReference>
<keyword evidence="2" id="KW-0812">Transmembrane</keyword>
<accession>A0A919N5Y8</accession>
<feature type="compositionally biased region" description="Basic and acidic residues" evidence="1">
    <location>
        <begin position="522"/>
        <end position="531"/>
    </location>
</feature>
<evidence type="ECO:0000313" key="4">
    <source>
        <dbReference type="EMBL" id="GIF05044.1"/>
    </source>
</evidence>
<feature type="transmembrane region" description="Helical" evidence="2">
    <location>
        <begin position="15"/>
        <end position="36"/>
    </location>
</feature>
<reference evidence="4" key="1">
    <citation type="submission" date="2021-01" db="EMBL/GenBank/DDBJ databases">
        <title>Whole genome shotgun sequence of Actinoplanes siamensis NBRC 109076.</title>
        <authorList>
            <person name="Komaki H."/>
            <person name="Tamura T."/>
        </authorList>
    </citation>
    <scope>NUCLEOTIDE SEQUENCE</scope>
    <source>
        <strain evidence="4">NBRC 109076</strain>
    </source>
</reference>
<feature type="transmembrane region" description="Helical" evidence="2">
    <location>
        <begin position="173"/>
        <end position="195"/>
    </location>
</feature>
<dbReference type="SMART" id="SM00267">
    <property type="entry name" value="GGDEF"/>
    <property type="match status" value="1"/>
</dbReference>
<feature type="domain" description="GGDEF" evidence="3">
    <location>
        <begin position="367"/>
        <end position="499"/>
    </location>
</feature>
<dbReference type="PANTHER" id="PTHR44757:SF2">
    <property type="entry name" value="BIOFILM ARCHITECTURE MAINTENANCE PROTEIN MBAA"/>
    <property type="match status" value="1"/>
</dbReference>
<comment type="caution">
    <text evidence="4">The sequence shown here is derived from an EMBL/GenBank/DDBJ whole genome shotgun (WGS) entry which is preliminary data.</text>
</comment>
<feature type="transmembrane region" description="Helical" evidence="2">
    <location>
        <begin position="42"/>
        <end position="62"/>
    </location>
</feature>
<dbReference type="AlphaFoldDB" id="A0A919N5Y8"/>
<dbReference type="Proteomes" id="UP000629619">
    <property type="component" value="Unassembled WGS sequence"/>
</dbReference>
<dbReference type="RefSeq" id="WP_203679454.1">
    <property type="nucleotide sequence ID" value="NZ_BOMW01000023.1"/>
</dbReference>
<keyword evidence="5" id="KW-1185">Reference proteome</keyword>
<feature type="transmembrane region" description="Helical" evidence="2">
    <location>
        <begin position="305"/>
        <end position="322"/>
    </location>
</feature>
<evidence type="ECO:0000259" key="3">
    <source>
        <dbReference type="PROSITE" id="PS50887"/>
    </source>
</evidence>
<protein>
    <recommendedName>
        <fullName evidence="3">GGDEF domain-containing protein</fullName>
    </recommendedName>
</protein>
<keyword evidence="2" id="KW-1133">Transmembrane helix</keyword>
<feature type="transmembrane region" description="Helical" evidence="2">
    <location>
        <begin position="276"/>
        <end position="299"/>
    </location>
</feature>
<feature type="region of interest" description="Disordered" evidence="1">
    <location>
        <begin position="505"/>
        <end position="539"/>
    </location>
</feature>
<feature type="transmembrane region" description="Helical" evidence="2">
    <location>
        <begin position="140"/>
        <end position="161"/>
    </location>
</feature>
<feature type="transmembrane region" description="Helical" evidence="2">
    <location>
        <begin position="111"/>
        <end position="128"/>
    </location>
</feature>
<evidence type="ECO:0000313" key="5">
    <source>
        <dbReference type="Proteomes" id="UP000629619"/>
    </source>
</evidence>
<keyword evidence="2" id="KW-0472">Membrane</keyword>